<gene>
    <name evidence="2" type="ordered locus">Kfla_5674</name>
</gene>
<reference evidence="3" key="1">
    <citation type="submission" date="2009-09" db="EMBL/GenBank/DDBJ databases">
        <title>The complete genome of Kribbella flavida DSM 17836.</title>
        <authorList>
            <consortium name="US DOE Joint Genome Institute (JGI-PGF)"/>
            <person name="Lucas S."/>
            <person name="Copeland A."/>
            <person name="Lapidus A."/>
            <person name="Glavina del Rio T."/>
            <person name="Dalin E."/>
            <person name="Tice H."/>
            <person name="Bruce D."/>
            <person name="Goodwin L."/>
            <person name="Pitluck S."/>
            <person name="Kyrpides N."/>
            <person name="Mavromatis K."/>
            <person name="Ivanova N."/>
            <person name="Saunders E."/>
            <person name="Brettin T."/>
            <person name="Detter J.C."/>
            <person name="Han C."/>
            <person name="Larimer F."/>
            <person name="Land M."/>
            <person name="Hauser L."/>
            <person name="Markowitz V."/>
            <person name="Cheng J.-F."/>
            <person name="Hugenholtz P."/>
            <person name="Woyke T."/>
            <person name="Wu D."/>
            <person name="Pukall R."/>
            <person name="Klenk H.-P."/>
            <person name="Eisen J.A."/>
        </authorList>
    </citation>
    <scope>NUCLEOTIDE SEQUENCE [LARGE SCALE GENOMIC DNA]</scope>
    <source>
        <strain evidence="3">DSM 17836 / JCM 10339 / NBRC 14399</strain>
    </source>
</reference>
<organism evidence="2 3">
    <name type="scientific">Kribbella flavida (strain DSM 17836 / JCM 10339 / NBRC 14399)</name>
    <dbReference type="NCBI Taxonomy" id="479435"/>
    <lineage>
        <taxon>Bacteria</taxon>
        <taxon>Bacillati</taxon>
        <taxon>Actinomycetota</taxon>
        <taxon>Actinomycetes</taxon>
        <taxon>Propionibacteriales</taxon>
        <taxon>Kribbellaceae</taxon>
        <taxon>Kribbella</taxon>
    </lineage>
</organism>
<feature type="transmembrane region" description="Helical" evidence="1">
    <location>
        <begin position="15"/>
        <end position="41"/>
    </location>
</feature>
<evidence type="ECO:0000313" key="3">
    <source>
        <dbReference type="Proteomes" id="UP000007967"/>
    </source>
</evidence>
<keyword evidence="1" id="KW-0472">Membrane</keyword>
<dbReference type="EMBL" id="CP001736">
    <property type="protein sequence ID" value="ADB34680.1"/>
    <property type="molecule type" value="Genomic_DNA"/>
</dbReference>
<evidence type="ECO:0000313" key="2">
    <source>
        <dbReference type="EMBL" id="ADB34680.1"/>
    </source>
</evidence>
<reference evidence="2 3" key="2">
    <citation type="journal article" date="2010" name="Stand. Genomic Sci.">
        <title>Complete genome sequence of Kribbella flavida type strain (IFO 14399).</title>
        <authorList>
            <person name="Pukall R."/>
            <person name="Lapidus A."/>
            <person name="Glavina Del Rio T."/>
            <person name="Copeland A."/>
            <person name="Tice H."/>
            <person name="Cheng J.-F."/>
            <person name="Lucas S."/>
            <person name="Chen F."/>
            <person name="Nolan M."/>
            <person name="LaButti K."/>
            <person name="Pati A."/>
            <person name="Ivanova N."/>
            <person name="Mavrommatis K."/>
            <person name="Mikhailova N."/>
            <person name="Pitluck S."/>
            <person name="Bruce D."/>
            <person name="Goodwin L."/>
            <person name="Land M."/>
            <person name="Hauser L."/>
            <person name="Chang Y.-J."/>
            <person name="Jeffries C.D."/>
            <person name="Chen A."/>
            <person name="Palaniappan K."/>
            <person name="Chain P."/>
            <person name="Rohde M."/>
            <person name="Goeker M."/>
            <person name="Bristow J."/>
            <person name="Eisen J.A."/>
            <person name="Markowitz V."/>
            <person name="Hugenholtz P."/>
            <person name="Kyrpides N.C."/>
            <person name="Klenk H.-P."/>
            <person name="Brettin T."/>
        </authorList>
    </citation>
    <scope>NUCLEOTIDE SEQUENCE [LARGE SCALE GENOMIC DNA]</scope>
    <source>
        <strain evidence="3">DSM 17836 / JCM 10339 / NBRC 14399</strain>
    </source>
</reference>
<keyword evidence="3" id="KW-1185">Reference proteome</keyword>
<name>D2PP84_KRIFD</name>
<dbReference type="KEGG" id="kfl:Kfla_5674"/>
<dbReference type="HOGENOM" id="CLU_218356_0_0_11"/>
<sequence>MSGTPATGMLEDMDLFQIISAVVIVGGVVVTALIAIVPSVVDR</sequence>
<protein>
    <submittedName>
        <fullName evidence="2">Uncharacterized protein</fullName>
    </submittedName>
</protein>
<accession>D2PP84</accession>
<keyword evidence="1" id="KW-0812">Transmembrane</keyword>
<dbReference type="STRING" id="479435.Kfla_5674"/>
<dbReference type="AlphaFoldDB" id="D2PP84"/>
<dbReference type="RefSeq" id="WP_012923234.1">
    <property type="nucleotide sequence ID" value="NC_013729.1"/>
</dbReference>
<proteinExistence type="predicted"/>
<evidence type="ECO:0000256" key="1">
    <source>
        <dbReference type="SAM" id="Phobius"/>
    </source>
</evidence>
<keyword evidence="1" id="KW-1133">Transmembrane helix</keyword>
<dbReference type="Proteomes" id="UP000007967">
    <property type="component" value="Chromosome"/>
</dbReference>